<gene>
    <name evidence="1" type="ORF">METZ01_LOCUS325318</name>
</gene>
<proteinExistence type="predicted"/>
<accession>A0A382PGG0</accession>
<evidence type="ECO:0000313" key="1">
    <source>
        <dbReference type="EMBL" id="SVC72464.1"/>
    </source>
</evidence>
<name>A0A382PGG0_9ZZZZ</name>
<dbReference type="EMBL" id="UINC01107241">
    <property type="protein sequence ID" value="SVC72464.1"/>
    <property type="molecule type" value="Genomic_DNA"/>
</dbReference>
<sequence length="180" mass="20139">MKSLSNKLPRFFTAILMLSLLVQMAHSQNIQGRTAIEKVDIQSDLAHGQFSFLKGQDADDMSMQFMGDGAMTARMIMERFLSFTTQNSEFMIDFAHSTDAQKFASEVALQFSVNSHLQDAGLFSESPIPQGEIFTVSFTELKKVLTPYKGQTEELRKALFEISEARNKAILDGTPANQNK</sequence>
<organism evidence="1">
    <name type="scientific">marine metagenome</name>
    <dbReference type="NCBI Taxonomy" id="408172"/>
    <lineage>
        <taxon>unclassified sequences</taxon>
        <taxon>metagenomes</taxon>
        <taxon>ecological metagenomes</taxon>
    </lineage>
</organism>
<protein>
    <submittedName>
        <fullName evidence="1">Uncharacterized protein</fullName>
    </submittedName>
</protein>
<dbReference type="AlphaFoldDB" id="A0A382PGG0"/>
<reference evidence="1" key="1">
    <citation type="submission" date="2018-05" db="EMBL/GenBank/DDBJ databases">
        <authorList>
            <person name="Lanie J.A."/>
            <person name="Ng W.-L."/>
            <person name="Kazmierczak K.M."/>
            <person name="Andrzejewski T.M."/>
            <person name="Davidsen T.M."/>
            <person name="Wayne K.J."/>
            <person name="Tettelin H."/>
            <person name="Glass J.I."/>
            <person name="Rusch D."/>
            <person name="Podicherti R."/>
            <person name="Tsui H.-C.T."/>
            <person name="Winkler M.E."/>
        </authorList>
    </citation>
    <scope>NUCLEOTIDE SEQUENCE</scope>
</reference>